<dbReference type="VEuPathDB" id="FungiDB:MELLADRAFT_94190"/>
<dbReference type="SUPFAM" id="SSF56112">
    <property type="entry name" value="Protein kinase-like (PK-like)"/>
    <property type="match status" value="1"/>
</dbReference>
<dbReference type="EMBL" id="GL883156">
    <property type="protein sequence ID" value="EGF99624.1"/>
    <property type="molecule type" value="Genomic_DNA"/>
</dbReference>
<dbReference type="Pfam" id="PF00069">
    <property type="entry name" value="Pkinase"/>
    <property type="match status" value="1"/>
</dbReference>
<dbReference type="PROSITE" id="PS50011">
    <property type="entry name" value="PROTEIN_KINASE_DOM"/>
    <property type="match status" value="1"/>
</dbReference>
<evidence type="ECO:0000313" key="3">
    <source>
        <dbReference type="EMBL" id="EGF99624.1"/>
    </source>
</evidence>
<dbReference type="PANTHER" id="PTHR24361">
    <property type="entry name" value="MITOGEN-ACTIVATED KINASE KINASE KINASE"/>
    <property type="match status" value="1"/>
</dbReference>
<dbReference type="STRING" id="747676.F4S6T1"/>
<accession>F4S6T1</accession>
<dbReference type="KEGG" id="mlr:MELLADRAFT_94190"/>
<dbReference type="InterPro" id="IPR053235">
    <property type="entry name" value="Ser_Thr_kinase"/>
</dbReference>
<feature type="region of interest" description="Disordered" evidence="1">
    <location>
        <begin position="1"/>
        <end position="22"/>
    </location>
</feature>
<dbReference type="GeneID" id="18936814"/>
<dbReference type="InterPro" id="IPR011009">
    <property type="entry name" value="Kinase-like_dom_sf"/>
</dbReference>
<dbReference type="InterPro" id="IPR000719">
    <property type="entry name" value="Prot_kinase_dom"/>
</dbReference>
<feature type="domain" description="Protein kinase" evidence="2">
    <location>
        <begin position="45"/>
        <end position="227"/>
    </location>
</feature>
<dbReference type="InParanoid" id="F4S6T1"/>
<dbReference type="OrthoDB" id="6351938at2759"/>
<protein>
    <recommendedName>
        <fullName evidence="2">Protein kinase domain-containing protein</fullName>
    </recommendedName>
</protein>
<dbReference type="Gene3D" id="3.30.200.20">
    <property type="entry name" value="Phosphorylase Kinase, domain 1"/>
    <property type="match status" value="1"/>
</dbReference>
<dbReference type="GO" id="GO:0005737">
    <property type="term" value="C:cytoplasm"/>
    <property type="evidence" value="ECO:0007669"/>
    <property type="project" value="TreeGrafter"/>
</dbReference>
<reference evidence="4" key="1">
    <citation type="journal article" date="2011" name="Proc. Natl. Acad. Sci. U.S.A.">
        <title>Obligate biotrophy features unraveled by the genomic analysis of rust fungi.</title>
        <authorList>
            <person name="Duplessis S."/>
            <person name="Cuomo C.A."/>
            <person name="Lin Y.-C."/>
            <person name="Aerts A."/>
            <person name="Tisserant E."/>
            <person name="Veneault-Fourrey C."/>
            <person name="Joly D.L."/>
            <person name="Hacquard S."/>
            <person name="Amselem J."/>
            <person name="Cantarel B.L."/>
            <person name="Chiu R."/>
            <person name="Coutinho P.M."/>
            <person name="Feau N."/>
            <person name="Field M."/>
            <person name="Frey P."/>
            <person name="Gelhaye E."/>
            <person name="Goldberg J."/>
            <person name="Grabherr M.G."/>
            <person name="Kodira C.D."/>
            <person name="Kohler A."/>
            <person name="Kuees U."/>
            <person name="Lindquist E.A."/>
            <person name="Lucas S.M."/>
            <person name="Mago R."/>
            <person name="Mauceli E."/>
            <person name="Morin E."/>
            <person name="Murat C."/>
            <person name="Pangilinan J.L."/>
            <person name="Park R."/>
            <person name="Pearson M."/>
            <person name="Quesneville H."/>
            <person name="Rouhier N."/>
            <person name="Sakthikumar S."/>
            <person name="Salamov A.A."/>
            <person name="Schmutz J."/>
            <person name="Selles B."/>
            <person name="Shapiro H."/>
            <person name="Tanguay P."/>
            <person name="Tuskan G.A."/>
            <person name="Henrissat B."/>
            <person name="Van de Peer Y."/>
            <person name="Rouze P."/>
            <person name="Ellis J.G."/>
            <person name="Dodds P.N."/>
            <person name="Schein J.E."/>
            <person name="Zhong S."/>
            <person name="Hamelin R.C."/>
            <person name="Grigoriev I.V."/>
            <person name="Szabo L.J."/>
            <person name="Martin F."/>
        </authorList>
    </citation>
    <scope>NUCLEOTIDE SEQUENCE [LARGE SCALE GENOMIC DNA]</scope>
    <source>
        <strain evidence="4">98AG31 / pathotype 3-4-7</strain>
    </source>
</reference>
<evidence type="ECO:0000256" key="1">
    <source>
        <dbReference type="SAM" id="MobiDB-lite"/>
    </source>
</evidence>
<dbReference type="eggNOG" id="KOG0616">
    <property type="taxonomic scope" value="Eukaryota"/>
</dbReference>
<dbReference type="HOGENOM" id="CLU_073891_0_0_1"/>
<keyword evidence="4" id="KW-1185">Reference proteome</keyword>
<gene>
    <name evidence="3" type="ORF">MELLADRAFT_94190</name>
</gene>
<name>F4S6T1_MELLP</name>
<dbReference type="Gene3D" id="1.10.510.10">
    <property type="entry name" value="Transferase(Phosphotransferase) domain 1"/>
    <property type="match status" value="1"/>
</dbReference>
<dbReference type="GO" id="GO:0005524">
    <property type="term" value="F:ATP binding"/>
    <property type="evidence" value="ECO:0007669"/>
    <property type="project" value="InterPro"/>
</dbReference>
<organism evidence="4">
    <name type="scientific">Melampsora larici-populina (strain 98AG31 / pathotype 3-4-7)</name>
    <name type="common">Poplar leaf rust fungus</name>
    <dbReference type="NCBI Taxonomy" id="747676"/>
    <lineage>
        <taxon>Eukaryota</taxon>
        <taxon>Fungi</taxon>
        <taxon>Dikarya</taxon>
        <taxon>Basidiomycota</taxon>
        <taxon>Pucciniomycotina</taxon>
        <taxon>Pucciniomycetes</taxon>
        <taxon>Pucciniales</taxon>
        <taxon>Melampsoraceae</taxon>
        <taxon>Melampsora</taxon>
    </lineage>
</organism>
<proteinExistence type="predicted"/>
<feature type="region of interest" description="Disordered" evidence="1">
    <location>
        <begin position="206"/>
        <end position="227"/>
    </location>
</feature>
<dbReference type="Proteomes" id="UP000001072">
    <property type="component" value="Unassembled WGS sequence"/>
</dbReference>
<evidence type="ECO:0000313" key="4">
    <source>
        <dbReference type="Proteomes" id="UP000001072"/>
    </source>
</evidence>
<evidence type="ECO:0000259" key="2">
    <source>
        <dbReference type="PROSITE" id="PS50011"/>
    </source>
</evidence>
<dbReference type="GO" id="GO:0004674">
    <property type="term" value="F:protein serine/threonine kinase activity"/>
    <property type="evidence" value="ECO:0007669"/>
    <property type="project" value="TreeGrafter"/>
</dbReference>
<feature type="compositionally biased region" description="Polar residues" evidence="1">
    <location>
        <begin position="1"/>
        <end position="10"/>
    </location>
</feature>
<dbReference type="AlphaFoldDB" id="F4S6T1"/>
<dbReference type="RefSeq" id="XP_007417094.1">
    <property type="nucleotide sequence ID" value="XM_007417032.1"/>
</dbReference>
<sequence length="227" mass="24695">MDNSRQSDTNEAGPPPRKTASIPFPTWAAFGETFTPSTLMLLRDFDQIRHFCFAGLDQISQARRKSDGLVVAIRTVVCTQQARSFAPGLHDLIKILPQLNHPAIVTFLGHMVQPNQLHIVLDYDPQTNSLRALLDIRSFSEDEVGHCAVQIAGALDYIHAKGAVARSLDPSGILLMSGSRIKLVALHSMTILDTNGLTSGDYGSVEDRAPETLGGGHYGTHGRLQTL</sequence>